<proteinExistence type="predicted"/>
<reference evidence="1 2" key="1">
    <citation type="submission" date="2014-04" db="EMBL/GenBank/DDBJ databases">
        <title>Draft genome sequence of Photobacterium halotolerans S2753: a solonamide, ngercheumicin and holomycin producer.</title>
        <authorList>
            <person name="Machado H.R."/>
            <person name="Gram L."/>
        </authorList>
    </citation>
    <scope>NUCLEOTIDE SEQUENCE [LARGE SCALE GENOMIC DNA]</scope>
    <source>
        <strain evidence="1 2">S2753</strain>
    </source>
</reference>
<dbReference type="EMBL" id="JMIB01000030">
    <property type="protein sequence ID" value="KDM90587.1"/>
    <property type="molecule type" value="Genomic_DNA"/>
</dbReference>
<dbReference type="OrthoDB" id="5817571at2"/>
<name>A0A066RSB8_9GAMM</name>
<evidence type="ECO:0000313" key="1">
    <source>
        <dbReference type="EMBL" id="KDM90587.1"/>
    </source>
</evidence>
<dbReference type="AlphaFoldDB" id="A0A066RSB8"/>
<dbReference type="Proteomes" id="UP000027192">
    <property type="component" value="Unassembled WGS sequence"/>
</dbReference>
<dbReference type="RefSeq" id="WP_036754580.1">
    <property type="nucleotide sequence ID" value="NZ_JAGSGC010000013.1"/>
</dbReference>
<accession>A0A066RSB8</accession>
<gene>
    <name evidence="1" type="ORF">EA58_15865</name>
</gene>
<comment type="caution">
    <text evidence="1">The sequence shown here is derived from an EMBL/GenBank/DDBJ whole genome shotgun (WGS) entry which is preliminary data.</text>
</comment>
<organism evidence="1 2">
    <name type="scientific">Photobacterium galatheae</name>
    <dbReference type="NCBI Taxonomy" id="1654360"/>
    <lineage>
        <taxon>Bacteria</taxon>
        <taxon>Pseudomonadati</taxon>
        <taxon>Pseudomonadota</taxon>
        <taxon>Gammaproteobacteria</taxon>
        <taxon>Vibrionales</taxon>
        <taxon>Vibrionaceae</taxon>
        <taxon>Photobacterium</taxon>
    </lineage>
</organism>
<keyword evidence="2" id="KW-1185">Reference proteome</keyword>
<sequence length="69" mass="7899">MDIERFAPNAQHNQLPPRPVVTKGRFLSASVEMTGFQSPRQLLEQEAYLCLSGTSREADDWMQPLDQQH</sequence>
<evidence type="ECO:0000313" key="2">
    <source>
        <dbReference type="Proteomes" id="UP000027192"/>
    </source>
</evidence>
<protein>
    <submittedName>
        <fullName evidence="1">Uncharacterized protein</fullName>
    </submittedName>
</protein>